<evidence type="ECO:0000256" key="3">
    <source>
        <dbReference type="PROSITE-ProRule" id="PRU10038"/>
    </source>
</evidence>
<organism evidence="5 6">
    <name type="scientific">Pseudonocardia halophobica</name>
    <dbReference type="NCBI Taxonomy" id="29401"/>
    <lineage>
        <taxon>Bacteria</taxon>
        <taxon>Bacillati</taxon>
        <taxon>Actinomycetota</taxon>
        <taxon>Actinomycetes</taxon>
        <taxon>Pseudonocardiales</taxon>
        <taxon>Pseudonocardiaceae</taxon>
        <taxon>Pseudonocardia</taxon>
    </lineage>
</organism>
<evidence type="ECO:0000256" key="2">
    <source>
        <dbReference type="ARBA" id="ARBA00022801"/>
    </source>
</evidence>
<keyword evidence="2" id="KW-0378">Hydrolase</keyword>
<dbReference type="RefSeq" id="WP_051737570.1">
    <property type="nucleotide sequence ID" value="NZ_BAAAUZ010000007.1"/>
</dbReference>
<dbReference type="Gene3D" id="3.40.50.1820">
    <property type="entry name" value="alpha/beta hydrolase"/>
    <property type="match status" value="1"/>
</dbReference>
<accession>A0A9W6LA61</accession>
<comment type="caution">
    <text evidence="5">The sequence shown here is derived from an EMBL/GenBank/DDBJ whole genome shotgun (WGS) entry which is preliminary data.</text>
</comment>
<feature type="domain" description="Alpha/beta hydrolase fold-3" evidence="4">
    <location>
        <begin position="71"/>
        <end position="272"/>
    </location>
</feature>
<dbReference type="InterPro" id="IPR033140">
    <property type="entry name" value="Lipase_GDXG_put_SER_AS"/>
</dbReference>
<evidence type="ECO:0000259" key="4">
    <source>
        <dbReference type="Pfam" id="PF07859"/>
    </source>
</evidence>
<name>A0A9W6LA61_9PSEU</name>
<dbReference type="AlphaFoldDB" id="A0A9W6LA61"/>
<dbReference type="SUPFAM" id="SSF53474">
    <property type="entry name" value="alpha/beta-Hydrolases"/>
    <property type="match status" value="1"/>
</dbReference>
<dbReference type="InterPro" id="IPR013094">
    <property type="entry name" value="AB_hydrolase_3"/>
</dbReference>
<dbReference type="Pfam" id="PF07859">
    <property type="entry name" value="Abhydrolase_3"/>
    <property type="match status" value="1"/>
</dbReference>
<evidence type="ECO:0000313" key="6">
    <source>
        <dbReference type="Proteomes" id="UP001143463"/>
    </source>
</evidence>
<reference evidence="5" key="1">
    <citation type="journal article" date="2014" name="Int. J. Syst. Evol. Microbiol.">
        <title>Complete genome sequence of Corynebacterium casei LMG S-19264T (=DSM 44701T), isolated from a smear-ripened cheese.</title>
        <authorList>
            <consortium name="US DOE Joint Genome Institute (JGI-PGF)"/>
            <person name="Walter F."/>
            <person name="Albersmeier A."/>
            <person name="Kalinowski J."/>
            <person name="Ruckert C."/>
        </authorList>
    </citation>
    <scope>NUCLEOTIDE SEQUENCE</scope>
    <source>
        <strain evidence="5">VKM Ac-1069</strain>
    </source>
</reference>
<feature type="active site" evidence="3">
    <location>
        <position position="145"/>
    </location>
</feature>
<dbReference type="PANTHER" id="PTHR48081">
    <property type="entry name" value="AB HYDROLASE SUPERFAMILY PROTEIN C4A8.06C"/>
    <property type="match status" value="1"/>
</dbReference>
<dbReference type="PANTHER" id="PTHR48081:SF30">
    <property type="entry name" value="ACETYL-HYDROLASE LIPR-RELATED"/>
    <property type="match status" value="1"/>
</dbReference>
<dbReference type="InterPro" id="IPR029058">
    <property type="entry name" value="AB_hydrolase_fold"/>
</dbReference>
<reference evidence="5" key="2">
    <citation type="submission" date="2023-01" db="EMBL/GenBank/DDBJ databases">
        <authorList>
            <person name="Sun Q."/>
            <person name="Evtushenko L."/>
        </authorList>
    </citation>
    <scope>NUCLEOTIDE SEQUENCE</scope>
    <source>
        <strain evidence="5">VKM Ac-1069</strain>
    </source>
</reference>
<proteinExistence type="inferred from homology"/>
<gene>
    <name evidence="5" type="ORF">GCM10017577_46980</name>
</gene>
<keyword evidence="6" id="KW-1185">Reference proteome</keyword>
<dbReference type="EMBL" id="BSFQ01000022">
    <property type="protein sequence ID" value="GLL13554.1"/>
    <property type="molecule type" value="Genomic_DNA"/>
</dbReference>
<dbReference type="InterPro" id="IPR050300">
    <property type="entry name" value="GDXG_lipolytic_enzyme"/>
</dbReference>
<comment type="similarity">
    <text evidence="1">Belongs to the 'GDXG' lipolytic enzyme family.</text>
</comment>
<evidence type="ECO:0000313" key="5">
    <source>
        <dbReference type="EMBL" id="GLL13554.1"/>
    </source>
</evidence>
<sequence>MVSARVNDMAAAAYAGWLREDATLEEMRTGFDGMCPEPAADVTLAEGVVGGVRGTWVEVPESGATGSAATVLHFHAGGYLIGSPTSHRDLGARIARAAGARVFLADYRLAPEHAFPAAYDDGVAAYRGMLADGVDPASLVVSGDSAGGGLALAVLAAARDAGDPLPAAGVLMSPWADLTLAGDSMTGREAVDPLVSRAVLTEMQQGYLQGADPADHRASPLLGNLAGLPPLLVQVGSSEVLEDDAVRIADGVLRAGGEAFLQIGYEMVHVFQMFADRLPEGAAAVDRIGAFVRAQVRSAVVDVAAV</sequence>
<dbReference type="Proteomes" id="UP001143463">
    <property type="component" value="Unassembled WGS sequence"/>
</dbReference>
<evidence type="ECO:0000256" key="1">
    <source>
        <dbReference type="ARBA" id="ARBA00010515"/>
    </source>
</evidence>
<protein>
    <recommendedName>
        <fullName evidence="4">Alpha/beta hydrolase fold-3 domain-containing protein</fullName>
    </recommendedName>
</protein>
<dbReference type="GO" id="GO:0004806">
    <property type="term" value="F:triacylglycerol lipase activity"/>
    <property type="evidence" value="ECO:0007669"/>
    <property type="project" value="TreeGrafter"/>
</dbReference>
<dbReference type="PROSITE" id="PS01174">
    <property type="entry name" value="LIPASE_GDXG_SER"/>
    <property type="match status" value="1"/>
</dbReference>